<protein>
    <submittedName>
        <fullName evidence="4">NT-type C2 domain</fullName>
    </submittedName>
</protein>
<reference evidence="4 5" key="1">
    <citation type="submission" date="2023-12" db="EMBL/GenBank/DDBJ databases">
        <title>A high-quality genome assembly for Dillenia turbinata (Dilleniales).</title>
        <authorList>
            <person name="Chanderbali A."/>
        </authorList>
    </citation>
    <scope>NUCLEOTIDE SEQUENCE [LARGE SCALE GENOMIC DNA]</scope>
    <source>
        <strain evidence="4">LSX21</strain>
        <tissue evidence="4">Leaf</tissue>
    </source>
</reference>
<feature type="region of interest" description="Disordered" evidence="2">
    <location>
        <begin position="204"/>
        <end position="254"/>
    </location>
</feature>
<dbReference type="Pfam" id="PF10358">
    <property type="entry name" value="NT-C2"/>
    <property type="match status" value="1"/>
</dbReference>
<dbReference type="Proteomes" id="UP001370490">
    <property type="component" value="Unassembled WGS sequence"/>
</dbReference>
<gene>
    <name evidence="4" type="ORF">RJ641_035520</name>
</gene>
<organism evidence="4 5">
    <name type="scientific">Dillenia turbinata</name>
    <dbReference type="NCBI Taxonomy" id="194707"/>
    <lineage>
        <taxon>Eukaryota</taxon>
        <taxon>Viridiplantae</taxon>
        <taxon>Streptophyta</taxon>
        <taxon>Embryophyta</taxon>
        <taxon>Tracheophyta</taxon>
        <taxon>Spermatophyta</taxon>
        <taxon>Magnoliopsida</taxon>
        <taxon>eudicotyledons</taxon>
        <taxon>Gunneridae</taxon>
        <taxon>Pentapetalae</taxon>
        <taxon>Dilleniales</taxon>
        <taxon>Dilleniaceae</taxon>
        <taxon>Dillenia</taxon>
    </lineage>
</organism>
<dbReference type="AlphaFoldDB" id="A0AAN8VJG2"/>
<dbReference type="PANTHER" id="PTHR34452:SF7">
    <property type="entry name" value="MYOSIN HEAVY CHAIN-RELATED PROTEIN"/>
    <property type="match status" value="1"/>
</dbReference>
<evidence type="ECO:0000259" key="3">
    <source>
        <dbReference type="PROSITE" id="PS51840"/>
    </source>
</evidence>
<feature type="region of interest" description="Disordered" evidence="2">
    <location>
        <begin position="1012"/>
        <end position="1031"/>
    </location>
</feature>
<feature type="region of interest" description="Disordered" evidence="2">
    <location>
        <begin position="145"/>
        <end position="186"/>
    </location>
</feature>
<dbReference type="InterPro" id="IPR019448">
    <property type="entry name" value="NT-C2"/>
</dbReference>
<feature type="compositionally biased region" description="Polar residues" evidence="2">
    <location>
        <begin position="165"/>
        <end position="182"/>
    </location>
</feature>
<keyword evidence="5" id="KW-1185">Reference proteome</keyword>
<evidence type="ECO:0000313" key="5">
    <source>
        <dbReference type="Proteomes" id="UP001370490"/>
    </source>
</evidence>
<feature type="coiled-coil region" evidence="1">
    <location>
        <begin position="826"/>
        <end position="895"/>
    </location>
</feature>
<feature type="compositionally biased region" description="Polar residues" evidence="2">
    <location>
        <begin position="229"/>
        <end position="254"/>
    </location>
</feature>
<name>A0AAN8VJG2_9MAGN</name>
<feature type="coiled-coil region" evidence="1">
    <location>
        <begin position="1058"/>
        <end position="1106"/>
    </location>
</feature>
<feature type="coiled-coil region" evidence="1">
    <location>
        <begin position="394"/>
        <end position="791"/>
    </location>
</feature>
<accession>A0AAN8VJG2</accession>
<feature type="coiled-coil region" evidence="1">
    <location>
        <begin position="329"/>
        <end position="356"/>
    </location>
</feature>
<keyword evidence="1" id="KW-0175">Coiled coil</keyword>
<sequence>MFTSARWRSERHKIKAAFKLQFRASQVPKLGGDGLIISIIPADIGKVTTRLDKAVIKDGMYSWESPVYETVKFNRDPKSGKIREKIYLFLVSNGLSKTGQLGEVSIDLADYAEATRISSAALPLKNSNCDAILYVSIQRIQENVDRRETEPIEGEKIKPQDRSLKSQLSNGDSDGSFQSNSTEDGHLNKATSLNVELNVHDRASSGSDLALSSSESSSGLDTPREIQNGCVNQEPTSFLSSFSNGPLPQKTLANGPTTIYQENQRSPWHWSLSSGHAVTANSLRDSPQDLEVVIEKLKTKLAVLSRQAEISDLELQTLRKQIVKESKRGQDLAKEVSSLKEERDSLKEECEKLKVFRRRTEEAKVRNRLQYESGDPQALLEEIRQELIYEKDLNANLRLQLQKTQESNNELILAVRDLDELLEQKNREMSNLSSKGVVCENTVLPQESISKHKMDDDEEDNDEEQKALEEIVREHSDAKQLYMFEQKIMDLQSELEIYKRDKDELEMHMEQLALDYEILKQEHRDMSYKLEQSELQEQLKMQYECSASYATIGELETQIESLEKELEKQSKEYSDSLVTINELENHVKSLEEELEKQALGFEADLEALTQAKVEQEQRAIRAEETLRKTRWKNACTAEKLQEEFKRLSTEMASTFDANEKLAMKAMTEAGELQLQKSGLEEMLRKAHEELQSARDDYEAKLQELSGQLVSSNSRIEQMVLEIEDRSKLIEHHIKQKEEIHENYSKEILMLKAEIAKLRADINHLSEQAEHHQNLRAEMDQMRTLIEEKEMMIQRGHLEKVELERVIASMRKEAEKRLELNSTNSLKNERESLIASLQSELENLKAQYDNLESSLYEHELEKEKLRKQAFQLKCELKKKEEAIHNFEKKLKDHNGRSTVSEGIKMNSRNTKPALTPRETKEVANLREKIKLLEGRIKQKESALEVSTNSFLEKEKELQTKIEELEGRVEELGQNRQSFSQCGCHKATKEGEAMYDDGCTCGGSRKSNVAEQWSSSLGTPNQNETLISPSKSDTNLSEEELKATANATFQSEPDELLTEMECLKERNKAMEDELKEMQERYSEISLKFAEVEGERQKLVMTLRNLKNAKKSR</sequence>
<dbReference type="EMBL" id="JBAMMX010000008">
    <property type="protein sequence ID" value="KAK6935365.1"/>
    <property type="molecule type" value="Genomic_DNA"/>
</dbReference>
<evidence type="ECO:0000256" key="1">
    <source>
        <dbReference type="SAM" id="Coils"/>
    </source>
</evidence>
<evidence type="ECO:0000313" key="4">
    <source>
        <dbReference type="EMBL" id="KAK6935365.1"/>
    </source>
</evidence>
<dbReference type="PANTHER" id="PTHR34452">
    <property type="entry name" value="MYOSIN HEAVY CHAIN-RELATED PROTEIN"/>
    <property type="match status" value="1"/>
</dbReference>
<evidence type="ECO:0000256" key="2">
    <source>
        <dbReference type="SAM" id="MobiDB-lite"/>
    </source>
</evidence>
<feature type="coiled-coil region" evidence="1">
    <location>
        <begin position="921"/>
        <end position="973"/>
    </location>
</feature>
<comment type="caution">
    <text evidence="4">The sequence shown here is derived from an EMBL/GenBank/DDBJ whole genome shotgun (WGS) entry which is preliminary data.</text>
</comment>
<proteinExistence type="predicted"/>
<feature type="domain" description="C2 NT-type" evidence="3">
    <location>
        <begin position="6"/>
        <end position="141"/>
    </location>
</feature>
<dbReference type="PROSITE" id="PS51840">
    <property type="entry name" value="C2_NT"/>
    <property type="match status" value="1"/>
</dbReference>
<feature type="compositionally biased region" description="Low complexity" evidence="2">
    <location>
        <begin position="204"/>
        <end position="221"/>
    </location>
</feature>
<feature type="compositionally biased region" description="Basic and acidic residues" evidence="2">
    <location>
        <begin position="145"/>
        <end position="164"/>
    </location>
</feature>